<accession>A0A2P4PNC4</accession>
<comment type="caution">
    <text evidence="2">The sequence shown here is derived from an EMBL/GenBank/DDBJ whole genome shotgun (WGS) entry which is preliminary data.</text>
</comment>
<evidence type="ECO:0000313" key="3">
    <source>
        <dbReference type="Proteomes" id="UP000018888"/>
    </source>
</evidence>
<name>A0A2P4PNC4_RHIID</name>
<protein>
    <submittedName>
        <fullName evidence="2">Uncharacterized protein</fullName>
    </submittedName>
</protein>
<dbReference type="Proteomes" id="UP000018888">
    <property type="component" value="Unassembled WGS sequence"/>
</dbReference>
<dbReference type="VEuPathDB" id="FungiDB:RhiirFUN_009705"/>
<evidence type="ECO:0000256" key="1">
    <source>
        <dbReference type="SAM" id="Coils"/>
    </source>
</evidence>
<keyword evidence="1" id="KW-0175">Coiled coil</keyword>
<dbReference type="EMBL" id="AUPC02000181">
    <property type="protein sequence ID" value="POG66888.1"/>
    <property type="molecule type" value="Genomic_DNA"/>
</dbReference>
<feature type="coiled-coil region" evidence="1">
    <location>
        <begin position="1"/>
        <end position="35"/>
    </location>
</feature>
<evidence type="ECO:0000313" key="2">
    <source>
        <dbReference type="EMBL" id="POG66888.1"/>
    </source>
</evidence>
<proteinExistence type="predicted"/>
<dbReference type="AlphaFoldDB" id="A0A2P4PNC4"/>
<keyword evidence="3" id="KW-1185">Reference proteome</keyword>
<sequence length="72" mass="9080">MKELLEESIFWTKDIEKAEKEYNSIKTNKDKLQWIEKHNDLKNMEKEIEKHLEKDLEVRFNRQYYWCKKVDM</sequence>
<gene>
    <name evidence="2" type="ORF">GLOIN_2v1879477</name>
</gene>
<reference evidence="2 3" key="1">
    <citation type="journal article" date="2013" name="Proc. Natl. Acad. Sci. U.S.A.">
        <title>Genome of an arbuscular mycorrhizal fungus provides insight into the oldest plant symbiosis.</title>
        <authorList>
            <person name="Tisserant E."/>
            <person name="Malbreil M."/>
            <person name="Kuo A."/>
            <person name="Kohler A."/>
            <person name="Symeonidi A."/>
            <person name="Balestrini R."/>
            <person name="Charron P."/>
            <person name="Duensing N."/>
            <person name="Frei Dit Frey N."/>
            <person name="Gianinazzi-Pearson V."/>
            <person name="Gilbert L.B."/>
            <person name="Handa Y."/>
            <person name="Herr J.R."/>
            <person name="Hijri M."/>
            <person name="Koul R."/>
            <person name="Kawaguchi M."/>
            <person name="Krajinski F."/>
            <person name="Lammers P.J."/>
            <person name="Masclaux F.G."/>
            <person name="Murat C."/>
            <person name="Morin E."/>
            <person name="Ndikumana S."/>
            <person name="Pagni M."/>
            <person name="Petitpierre D."/>
            <person name="Requena N."/>
            <person name="Rosikiewicz P."/>
            <person name="Riley R."/>
            <person name="Saito K."/>
            <person name="San Clemente H."/>
            <person name="Shapiro H."/>
            <person name="van Tuinen D."/>
            <person name="Becard G."/>
            <person name="Bonfante P."/>
            <person name="Paszkowski U."/>
            <person name="Shachar-Hill Y.Y."/>
            <person name="Tuskan G.A."/>
            <person name="Young P.W."/>
            <person name="Sanders I.R."/>
            <person name="Henrissat B."/>
            <person name="Rensing S.A."/>
            <person name="Grigoriev I.V."/>
            <person name="Corradi N."/>
            <person name="Roux C."/>
            <person name="Martin F."/>
        </authorList>
    </citation>
    <scope>NUCLEOTIDE SEQUENCE [LARGE SCALE GENOMIC DNA]</scope>
    <source>
        <strain evidence="2 3">DAOM 197198</strain>
    </source>
</reference>
<organism evidence="2 3">
    <name type="scientific">Rhizophagus irregularis (strain DAOM 181602 / DAOM 197198 / MUCL 43194)</name>
    <name type="common">Arbuscular mycorrhizal fungus</name>
    <name type="synonym">Glomus intraradices</name>
    <dbReference type="NCBI Taxonomy" id="747089"/>
    <lineage>
        <taxon>Eukaryota</taxon>
        <taxon>Fungi</taxon>
        <taxon>Fungi incertae sedis</taxon>
        <taxon>Mucoromycota</taxon>
        <taxon>Glomeromycotina</taxon>
        <taxon>Glomeromycetes</taxon>
        <taxon>Glomerales</taxon>
        <taxon>Glomeraceae</taxon>
        <taxon>Rhizophagus</taxon>
    </lineage>
</organism>
<reference evidence="2 3" key="2">
    <citation type="journal article" date="2018" name="New Phytol.">
        <title>High intraspecific genome diversity in the model arbuscular mycorrhizal symbiont Rhizophagus irregularis.</title>
        <authorList>
            <person name="Chen E.C.H."/>
            <person name="Morin E."/>
            <person name="Beaudet D."/>
            <person name="Noel J."/>
            <person name="Yildirir G."/>
            <person name="Ndikumana S."/>
            <person name="Charron P."/>
            <person name="St-Onge C."/>
            <person name="Giorgi J."/>
            <person name="Kruger M."/>
            <person name="Marton T."/>
            <person name="Ropars J."/>
            <person name="Grigoriev I.V."/>
            <person name="Hainaut M."/>
            <person name="Henrissat B."/>
            <person name="Roux C."/>
            <person name="Martin F."/>
            <person name="Corradi N."/>
        </authorList>
    </citation>
    <scope>NUCLEOTIDE SEQUENCE [LARGE SCALE GENOMIC DNA]</scope>
    <source>
        <strain evidence="2 3">DAOM 197198</strain>
    </source>
</reference>